<comment type="caution">
    <text evidence="2">The sequence shown here is derived from an EMBL/GenBank/DDBJ whole genome shotgun (WGS) entry which is preliminary data.</text>
</comment>
<dbReference type="AlphaFoldDB" id="A0AAE0IB92"/>
<keyword evidence="3" id="KW-1185">Reference proteome</keyword>
<name>A0AAE0IB92_9PEZI</name>
<sequence>MERVQHQNQGILIPCPGRLADPGCRGPSRLGNGPGIDYSGIGLKVSPRPKVRGAHGRTPPTTSQLPCKTPQDHTQQLPPCNAASPKQRLWLYHTGSDDLRSGLDSPIKQPRNPIIGRVTTTKVMITTSRPHLLLAFEVSSLHLINPKCRRPGLLSGKSICPAFCCRMIQSPSASASSEDRLVAEAEMPGVCSYYTRNDGGTR</sequence>
<proteinExistence type="predicted"/>
<reference evidence="2" key="2">
    <citation type="submission" date="2023-06" db="EMBL/GenBank/DDBJ databases">
        <authorList>
            <consortium name="Lawrence Berkeley National Laboratory"/>
            <person name="Haridas S."/>
            <person name="Hensen N."/>
            <person name="Bonometti L."/>
            <person name="Westerberg I."/>
            <person name="Brannstrom I.O."/>
            <person name="Guillou S."/>
            <person name="Cros-Aarteil S."/>
            <person name="Calhoun S."/>
            <person name="Kuo A."/>
            <person name="Mondo S."/>
            <person name="Pangilinan J."/>
            <person name="Riley R."/>
            <person name="Labutti K."/>
            <person name="Andreopoulos B."/>
            <person name="Lipzen A."/>
            <person name="Chen C."/>
            <person name="Yanf M."/>
            <person name="Daum C."/>
            <person name="Ng V."/>
            <person name="Clum A."/>
            <person name="Steindorff A."/>
            <person name="Ohm R."/>
            <person name="Martin F."/>
            <person name="Silar P."/>
            <person name="Natvig D."/>
            <person name="Lalanne C."/>
            <person name="Gautier V."/>
            <person name="Ament-Velasquez S.L."/>
            <person name="Kruys A."/>
            <person name="Hutchinson M.I."/>
            <person name="Powell A.J."/>
            <person name="Barry K."/>
            <person name="Miller A.N."/>
            <person name="Grigoriev I.V."/>
            <person name="Debuchy R."/>
            <person name="Gladieux P."/>
            <person name="Thoren M.H."/>
            <person name="Johannesson H."/>
        </authorList>
    </citation>
    <scope>NUCLEOTIDE SEQUENCE</scope>
    <source>
        <strain evidence="2">CBS 118394</strain>
    </source>
</reference>
<feature type="region of interest" description="Disordered" evidence="1">
    <location>
        <begin position="24"/>
        <end position="77"/>
    </location>
</feature>
<evidence type="ECO:0000256" key="1">
    <source>
        <dbReference type="SAM" id="MobiDB-lite"/>
    </source>
</evidence>
<dbReference type="EMBL" id="JAUEDM010000003">
    <property type="protein sequence ID" value="KAK3321851.1"/>
    <property type="molecule type" value="Genomic_DNA"/>
</dbReference>
<evidence type="ECO:0000313" key="2">
    <source>
        <dbReference type="EMBL" id="KAK3321851.1"/>
    </source>
</evidence>
<gene>
    <name evidence="2" type="ORF">B0H66DRAFT_182242</name>
</gene>
<organism evidence="2 3">
    <name type="scientific">Apodospora peruviana</name>
    <dbReference type="NCBI Taxonomy" id="516989"/>
    <lineage>
        <taxon>Eukaryota</taxon>
        <taxon>Fungi</taxon>
        <taxon>Dikarya</taxon>
        <taxon>Ascomycota</taxon>
        <taxon>Pezizomycotina</taxon>
        <taxon>Sordariomycetes</taxon>
        <taxon>Sordariomycetidae</taxon>
        <taxon>Sordariales</taxon>
        <taxon>Lasiosphaeriaceae</taxon>
        <taxon>Apodospora</taxon>
    </lineage>
</organism>
<accession>A0AAE0IB92</accession>
<protein>
    <submittedName>
        <fullName evidence="2">Uncharacterized protein</fullName>
    </submittedName>
</protein>
<evidence type="ECO:0000313" key="3">
    <source>
        <dbReference type="Proteomes" id="UP001283341"/>
    </source>
</evidence>
<dbReference type="Proteomes" id="UP001283341">
    <property type="component" value="Unassembled WGS sequence"/>
</dbReference>
<reference evidence="2" key="1">
    <citation type="journal article" date="2023" name="Mol. Phylogenet. Evol.">
        <title>Genome-scale phylogeny and comparative genomics of the fungal order Sordariales.</title>
        <authorList>
            <person name="Hensen N."/>
            <person name="Bonometti L."/>
            <person name="Westerberg I."/>
            <person name="Brannstrom I.O."/>
            <person name="Guillou S."/>
            <person name="Cros-Aarteil S."/>
            <person name="Calhoun S."/>
            <person name="Haridas S."/>
            <person name="Kuo A."/>
            <person name="Mondo S."/>
            <person name="Pangilinan J."/>
            <person name="Riley R."/>
            <person name="LaButti K."/>
            <person name="Andreopoulos B."/>
            <person name="Lipzen A."/>
            <person name="Chen C."/>
            <person name="Yan M."/>
            <person name="Daum C."/>
            <person name="Ng V."/>
            <person name="Clum A."/>
            <person name="Steindorff A."/>
            <person name="Ohm R.A."/>
            <person name="Martin F."/>
            <person name="Silar P."/>
            <person name="Natvig D.O."/>
            <person name="Lalanne C."/>
            <person name="Gautier V."/>
            <person name="Ament-Velasquez S.L."/>
            <person name="Kruys A."/>
            <person name="Hutchinson M.I."/>
            <person name="Powell A.J."/>
            <person name="Barry K."/>
            <person name="Miller A.N."/>
            <person name="Grigoriev I.V."/>
            <person name="Debuchy R."/>
            <person name="Gladieux P."/>
            <person name="Hiltunen Thoren M."/>
            <person name="Johannesson H."/>
        </authorList>
    </citation>
    <scope>NUCLEOTIDE SEQUENCE</scope>
    <source>
        <strain evidence="2">CBS 118394</strain>
    </source>
</reference>
<feature type="compositionally biased region" description="Polar residues" evidence="1">
    <location>
        <begin position="59"/>
        <end position="77"/>
    </location>
</feature>